<keyword evidence="7" id="KW-0547">Nucleotide-binding</keyword>
<proteinExistence type="predicted"/>
<evidence type="ECO:0000256" key="5">
    <source>
        <dbReference type="SAM" id="MobiDB-lite"/>
    </source>
</evidence>
<dbReference type="InterPro" id="IPR036890">
    <property type="entry name" value="HATPase_C_sf"/>
</dbReference>
<organism evidence="7 8">
    <name type="scientific">Rhodopirellula bahusiensis</name>
    <dbReference type="NCBI Taxonomy" id="2014065"/>
    <lineage>
        <taxon>Bacteria</taxon>
        <taxon>Pseudomonadati</taxon>
        <taxon>Planctomycetota</taxon>
        <taxon>Planctomycetia</taxon>
        <taxon>Pirellulales</taxon>
        <taxon>Pirellulaceae</taxon>
        <taxon>Rhodopirellula</taxon>
    </lineage>
</organism>
<reference evidence="7 8" key="1">
    <citation type="submission" date="2017-06" db="EMBL/GenBank/DDBJ databases">
        <title>Description of Rhodopirellula bahusiensis sp. nov.</title>
        <authorList>
            <person name="Kizina J."/>
            <person name="Harder J."/>
        </authorList>
    </citation>
    <scope>NUCLEOTIDE SEQUENCE [LARGE SCALE GENOMIC DNA]</scope>
    <source>
        <strain evidence="7 8">SWK21</strain>
    </source>
</reference>
<evidence type="ECO:0000256" key="2">
    <source>
        <dbReference type="ARBA" id="ARBA00012438"/>
    </source>
</evidence>
<dbReference type="InterPro" id="IPR005467">
    <property type="entry name" value="His_kinase_dom"/>
</dbReference>
<dbReference type="GO" id="GO:0030295">
    <property type="term" value="F:protein kinase activator activity"/>
    <property type="evidence" value="ECO:0007669"/>
    <property type="project" value="TreeGrafter"/>
</dbReference>
<dbReference type="GO" id="GO:0000156">
    <property type="term" value="F:phosphorelay response regulator activity"/>
    <property type="evidence" value="ECO:0007669"/>
    <property type="project" value="TreeGrafter"/>
</dbReference>
<gene>
    <name evidence="7" type="ORF">CEE69_03265</name>
</gene>
<evidence type="ECO:0000256" key="4">
    <source>
        <dbReference type="ARBA" id="ARBA00022777"/>
    </source>
</evidence>
<dbReference type="Gene3D" id="3.30.565.10">
    <property type="entry name" value="Histidine kinase-like ATPase, C-terminal domain"/>
    <property type="match status" value="1"/>
</dbReference>
<dbReference type="GeneID" id="90607284"/>
<keyword evidence="8" id="KW-1185">Reference proteome</keyword>
<comment type="caution">
    <text evidence="7">The sequence shown here is derived from an EMBL/GenBank/DDBJ whole genome shotgun (WGS) entry which is preliminary data.</text>
</comment>
<dbReference type="PRINTS" id="PR00344">
    <property type="entry name" value="BCTRLSENSOR"/>
</dbReference>
<dbReference type="SMART" id="SM00387">
    <property type="entry name" value="HATPase_c"/>
    <property type="match status" value="1"/>
</dbReference>
<dbReference type="PROSITE" id="PS50109">
    <property type="entry name" value="HIS_KIN"/>
    <property type="match status" value="1"/>
</dbReference>
<dbReference type="InterPro" id="IPR004358">
    <property type="entry name" value="Sig_transdc_His_kin-like_C"/>
</dbReference>
<dbReference type="GO" id="GO:0004673">
    <property type="term" value="F:protein histidine kinase activity"/>
    <property type="evidence" value="ECO:0007669"/>
    <property type="project" value="UniProtKB-EC"/>
</dbReference>
<dbReference type="PANTHER" id="PTHR42878:SF15">
    <property type="entry name" value="BACTERIOPHYTOCHROME"/>
    <property type="match status" value="1"/>
</dbReference>
<dbReference type="EMBL" id="NIZW01000002">
    <property type="protein sequence ID" value="PHQ36427.1"/>
    <property type="molecule type" value="Genomic_DNA"/>
</dbReference>
<dbReference type="InterPro" id="IPR003594">
    <property type="entry name" value="HATPase_dom"/>
</dbReference>
<dbReference type="PANTHER" id="PTHR42878">
    <property type="entry name" value="TWO-COMPONENT HISTIDINE KINASE"/>
    <property type="match status" value="1"/>
</dbReference>
<dbReference type="GO" id="GO:0005524">
    <property type="term" value="F:ATP binding"/>
    <property type="evidence" value="ECO:0007669"/>
    <property type="project" value="UniProtKB-KW"/>
</dbReference>
<dbReference type="GO" id="GO:0007234">
    <property type="term" value="P:osmosensory signaling via phosphorelay pathway"/>
    <property type="evidence" value="ECO:0007669"/>
    <property type="project" value="TreeGrafter"/>
</dbReference>
<accession>A0A2G1WBL7</accession>
<name>A0A2G1WBL7_9BACT</name>
<feature type="region of interest" description="Disordered" evidence="5">
    <location>
        <begin position="1"/>
        <end position="22"/>
    </location>
</feature>
<protein>
    <recommendedName>
        <fullName evidence="2">histidine kinase</fullName>
        <ecNumber evidence="2">2.7.13.3</ecNumber>
    </recommendedName>
</protein>
<dbReference type="AlphaFoldDB" id="A0A2G1WBL7"/>
<evidence type="ECO:0000313" key="7">
    <source>
        <dbReference type="EMBL" id="PHQ36427.1"/>
    </source>
</evidence>
<dbReference type="EC" id="2.7.13.3" evidence="2"/>
<comment type="catalytic activity">
    <reaction evidence="1">
        <text>ATP + protein L-histidine = ADP + protein N-phospho-L-histidine.</text>
        <dbReference type="EC" id="2.7.13.3"/>
    </reaction>
</comment>
<evidence type="ECO:0000313" key="8">
    <source>
        <dbReference type="Proteomes" id="UP000225740"/>
    </source>
</evidence>
<dbReference type="InterPro" id="IPR050351">
    <property type="entry name" value="BphY/WalK/GraS-like"/>
</dbReference>
<dbReference type="Proteomes" id="UP000225740">
    <property type="component" value="Unassembled WGS sequence"/>
</dbReference>
<dbReference type="Pfam" id="PF02518">
    <property type="entry name" value="HATPase_c"/>
    <property type="match status" value="1"/>
</dbReference>
<dbReference type="OrthoDB" id="9760752at2"/>
<keyword evidence="3" id="KW-0808">Transferase</keyword>
<evidence type="ECO:0000256" key="1">
    <source>
        <dbReference type="ARBA" id="ARBA00000085"/>
    </source>
</evidence>
<keyword evidence="7" id="KW-0067">ATP-binding</keyword>
<dbReference type="SUPFAM" id="SSF55874">
    <property type="entry name" value="ATPase domain of HSP90 chaperone/DNA topoisomerase II/histidine kinase"/>
    <property type="match status" value="1"/>
</dbReference>
<sequence>MSLEPSLDGTTVDLASPSPAAASGPVIDTKYLRRLMHDLSAPTRHVSFFSGFVDEALTEPLDLDDARRSLQTVRTAAERMQQLTNMVSLHMRSIETLHATAANPNQRFSEEAYGVAELVADAWQKVGGDASVLTVQGDTKTCVDRSLLEIPIQQVLRNAISFAEESRPLKVVVAIQQTSDMISVAVEDNGIGFDTQYAEKICEPFECLGTGKDRREGAGLGLTVASLVIDALAGALKLQSDDKSGTKVTMSWPHHCKEAASDVE</sequence>
<evidence type="ECO:0000256" key="3">
    <source>
        <dbReference type="ARBA" id="ARBA00022679"/>
    </source>
</evidence>
<evidence type="ECO:0000259" key="6">
    <source>
        <dbReference type="PROSITE" id="PS50109"/>
    </source>
</evidence>
<feature type="domain" description="Histidine kinase" evidence="6">
    <location>
        <begin position="34"/>
        <end position="256"/>
    </location>
</feature>
<keyword evidence="4" id="KW-0418">Kinase</keyword>
<dbReference type="RefSeq" id="WP_099259327.1">
    <property type="nucleotide sequence ID" value="NZ_NIZW01000002.1"/>
</dbReference>